<feature type="compositionally biased region" description="Basic and acidic residues" evidence="2">
    <location>
        <begin position="109"/>
        <end position="122"/>
    </location>
</feature>
<dbReference type="PANTHER" id="PTHR16284:SF13">
    <property type="entry name" value="PROTEIN CDV3 HOMOLOG"/>
    <property type="match status" value="1"/>
</dbReference>
<evidence type="ECO:0000313" key="3">
    <source>
        <dbReference type="EMBL" id="CDS15719.1"/>
    </source>
</evidence>
<evidence type="ECO:0000313" key="4">
    <source>
        <dbReference type="Proteomes" id="UP000492820"/>
    </source>
</evidence>
<comment type="similarity">
    <text evidence="1">Belongs to the CDV3 family.</text>
</comment>
<name>A0A068W7L3_ECHGR</name>
<protein>
    <submittedName>
        <fullName evidence="3 5">Expressed conserved protein</fullName>
    </submittedName>
</protein>
<dbReference type="EMBL" id="LK028576">
    <property type="protein sequence ID" value="CDS15719.1"/>
    <property type="molecule type" value="Genomic_DNA"/>
</dbReference>
<feature type="compositionally biased region" description="Low complexity" evidence="2">
    <location>
        <begin position="247"/>
        <end position="257"/>
    </location>
</feature>
<dbReference type="AlphaFoldDB" id="A0A068W7L3"/>
<dbReference type="Proteomes" id="UP000492820">
    <property type="component" value="Unassembled WGS sequence"/>
</dbReference>
<evidence type="ECO:0000313" key="5">
    <source>
        <dbReference type="WBParaSite" id="EgrG_000813000"/>
    </source>
</evidence>
<organism evidence="3">
    <name type="scientific">Echinococcus granulosus</name>
    <name type="common">Hydatid tapeworm</name>
    <dbReference type="NCBI Taxonomy" id="6210"/>
    <lineage>
        <taxon>Eukaryota</taxon>
        <taxon>Metazoa</taxon>
        <taxon>Spiralia</taxon>
        <taxon>Lophotrochozoa</taxon>
        <taxon>Platyhelminthes</taxon>
        <taxon>Cestoda</taxon>
        <taxon>Eucestoda</taxon>
        <taxon>Cyclophyllidea</taxon>
        <taxon>Taeniidae</taxon>
        <taxon>Echinococcus</taxon>
        <taxon>Echinococcus granulosus group</taxon>
    </lineage>
</organism>
<gene>
    <name evidence="5" type="primary">EGR_00022</name>
    <name evidence="3" type="ORF">EgrG_000813000</name>
</gene>
<reference evidence="3" key="2">
    <citation type="submission" date="2014-06" db="EMBL/GenBank/DDBJ databases">
        <authorList>
            <person name="Aslett M."/>
        </authorList>
    </citation>
    <scope>NUCLEOTIDE SEQUENCE</scope>
</reference>
<dbReference type="PANTHER" id="PTHR16284">
    <property type="entry name" value="PROTEIN CDV3 HOMOLOG"/>
    <property type="match status" value="1"/>
</dbReference>
<evidence type="ECO:0000256" key="1">
    <source>
        <dbReference type="ARBA" id="ARBA00006062"/>
    </source>
</evidence>
<dbReference type="OrthoDB" id="6249139at2759"/>
<feature type="compositionally biased region" description="Polar residues" evidence="2">
    <location>
        <begin position="194"/>
        <end position="221"/>
    </location>
</feature>
<feature type="region of interest" description="Disordered" evidence="2">
    <location>
        <begin position="240"/>
        <end position="276"/>
    </location>
</feature>
<reference evidence="5" key="3">
    <citation type="submission" date="2020-10" db="UniProtKB">
        <authorList>
            <consortium name="WormBaseParasite"/>
        </authorList>
    </citation>
    <scope>IDENTIFICATION</scope>
</reference>
<accession>A0A068W7L3</accession>
<proteinExistence type="inferred from homology"/>
<reference evidence="3 4" key="1">
    <citation type="journal article" date="2013" name="Nature">
        <title>The genomes of four tapeworm species reveal adaptations to parasitism.</title>
        <authorList>
            <person name="Tsai I.J."/>
            <person name="Zarowiecki M."/>
            <person name="Holroyd N."/>
            <person name="Garciarrubio A."/>
            <person name="Sanchez-Flores A."/>
            <person name="Brooks K.L."/>
            <person name="Tracey A."/>
            <person name="Bobes R.J."/>
            <person name="Fragoso G."/>
            <person name="Sciutto E."/>
            <person name="Aslett M."/>
            <person name="Beasley H."/>
            <person name="Bennett H.M."/>
            <person name="Cai J."/>
            <person name="Camicia F."/>
            <person name="Clark R."/>
            <person name="Cucher M."/>
            <person name="De Silva N."/>
            <person name="Day T.A."/>
            <person name="Deplazes P."/>
            <person name="Estrada K."/>
            <person name="Fernandez C."/>
            <person name="Holland P.W."/>
            <person name="Hou J."/>
            <person name="Hu S."/>
            <person name="Huckvale T."/>
            <person name="Hung S.S."/>
            <person name="Kamenetzky L."/>
            <person name="Keane J.A."/>
            <person name="Kiss F."/>
            <person name="Koziol U."/>
            <person name="Lambert O."/>
            <person name="Liu K."/>
            <person name="Luo X."/>
            <person name="Luo Y."/>
            <person name="Macchiaroli N."/>
            <person name="Nichol S."/>
            <person name="Paps J."/>
            <person name="Parkinson J."/>
            <person name="Pouchkina-Stantcheva N."/>
            <person name="Riddiford N."/>
            <person name="Rosenzvit M."/>
            <person name="Salinas G."/>
            <person name="Wasmuth J.D."/>
            <person name="Zamanian M."/>
            <person name="Zheng Y."/>
            <person name="Cai X."/>
            <person name="Soberon X."/>
            <person name="Olson P.D."/>
            <person name="Laclette J.P."/>
            <person name="Brehm K."/>
            <person name="Berriman M."/>
            <person name="Garciarrubio A."/>
            <person name="Bobes R.J."/>
            <person name="Fragoso G."/>
            <person name="Sanchez-Flores A."/>
            <person name="Estrada K."/>
            <person name="Cevallos M.A."/>
            <person name="Morett E."/>
            <person name="Gonzalez V."/>
            <person name="Portillo T."/>
            <person name="Ochoa-Leyva A."/>
            <person name="Jose M.V."/>
            <person name="Sciutto E."/>
            <person name="Landa A."/>
            <person name="Jimenez L."/>
            <person name="Valdes V."/>
            <person name="Carrero J.C."/>
            <person name="Larralde C."/>
            <person name="Morales-Montor J."/>
            <person name="Limon-Lason J."/>
            <person name="Soberon X."/>
            <person name="Laclette J.P."/>
        </authorList>
    </citation>
    <scope>NUCLEOTIDE SEQUENCE [LARGE SCALE GENOMIC DNA]</scope>
</reference>
<dbReference type="InterPro" id="IPR026806">
    <property type="entry name" value="CDV3"/>
</dbReference>
<sequence>MSLEDFFNKKSKKKTKKTINAQELFEQITDGPLRQKSDLEKNADEMVVANSEDVGEWEPIVNDDIELDFSNIRINDLATVKVEEEQAAANNVNPTSKSDDSKVVWGGKFRKEEPEKVEEKATKSGVYVPLPLRSGGSSAHALPNLESVEEFPTLDAAAQEKSKKNILIEVPDNSWVEVSRSTVSRRRDGPTFFGTFNASSNSYRDNTPSNKYSSSGFRDNYSSRVGGSLSPGVWARGEALKNRPANSADPSISSKSSSWERKNTSNSGTPKPYVIPQQRNILSFSQENRFAQLDNS</sequence>
<dbReference type="WBParaSite" id="EgrG_000813000">
    <property type="protein sequence ID" value="EgrG_000813000"/>
    <property type="gene ID" value="EgrG_000813000"/>
</dbReference>
<feature type="region of interest" description="Disordered" evidence="2">
    <location>
        <begin position="88"/>
        <end position="122"/>
    </location>
</feature>
<evidence type="ECO:0000256" key="2">
    <source>
        <dbReference type="SAM" id="MobiDB-lite"/>
    </source>
</evidence>
<dbReference type="GO" id="GO:0005737">
    <property type="term" value="C:cytoplasm"/>
    <property type="evidence" value="ECO:0007669"/>
    <property type="project" value="TreeGrafter"/>
</dbReference>
<feature type="region of interest" description="Disordered" evidence="2">
    <location>
        <begin position="178"/>
        <end position="221"/>
    </location>
</feature>